<evidence type="ECO:0000313" key="2">
    <source>
        <dbReference type="Proteomes" id="UP001596380"/>
    </source>
</evidence>
<dbReference type="EMBL" id="JBHSXS010000006">
    <property type="protein sequence ID" value="MFC6880735.1"/>
    <property type="molecule type" value="Genomic_DNA"/>
</dbReference>
<reference evidence="2" key="1">
    <citation type="journal article" date="2019" name="Int. J. Syst. Evol. Microbiol.">
        <title>The Global Catalogue of Microorganisms (GCM) 10K type strain sequencing project: providing services to taxonomists for standard genome sequencing and annotation.</title>
        <authorList>
            <consortium name="The Broad Institute Genomics Platform"/>
            <consortium name="The Broad Institute Genome Sequencing Center for Infectious Disease"/>
            <person name="Wu L."/>
            <person name="Ma J."/>
        </authorList>
    </citation>
    <scope>NUCLEOTIDE SEQUENCE [LARGE SCALE GENOMIC DNA]</scope>
    <source>
        <strain evidence="2">JCM 3369</strain>
    </source>
</reference>
<sequence>MTKMIKKVTVALRTSKKEDAAKILDRVEPQTAHGSRVFLGLAGRELRCSRREGSTLEAGSTETFVFGQGATVTSAAANDPTTRTMADVHSYPVYIRFYPIPNASDPGEDDWCLEHVRVVVESSKGRKVELVGLEGSARIFLGSEGGYLLYLQPGGRGPTVVRGSVNRQGHRVAGNGFTVAKIDPATNKGTFKVTFSTAFLELPIVVATIFGPYRPRANAHVVEVATTHAVVSTGDDNGKPVHRDFHFTATAVSDN</sequence>
<organism evidence="1 2">
    <name type="scientific">Actinomadura yumaensis</name>
    <dbReference type="NCBI Taxonomy" id="111807"/>
    <lineage>
        <taxon>Bacteria</taxon>
        <taxon>Bacillati</taxon>
        <taxon>Actinomycetota</taxon>
        <taxon>Actinomycetes</taxon>
        <taxon>Streptosporangiales</taxon>
        <taxon>Thermomonosporaceae</taxon>
        <taxon>Actinomadura</taxon>
    </lineage>
</organism>
<comment type="caution">
    <text evidence="1">The sequence shown here is derived from an EMBL/GenBank/DDBJ whole genome shotgun (WGS) entry which is preliminary data.</text>
</comment>
<dbReference type="RefSeq" id="WP_160826238.1">
    <property type="nucleotide sequence ID" value="NZ_JBHSXE010000001.1"/>
</dbReference>
<dbReference type="Proteomes" id="UP001596380">
    <property type="component" value="Unassembled WGS sequence"/>
</dbReference>
<gene>
    <name evidence="1" type="ORF">ACFQKB_13290</name>
</gene>
<accession>A0ABW2CHP8</accession>
<keyword evidence="2" id="KW-1185">Reference proteome</keyword>
<name>A0ABW2CHP8_9ACTN</name>
<protein>
    <submittedName>
        <fullName evidence="1">Uncharacterized protein</fullName>
    </submittedName>
</protein>
<proteinExistence type="predicted"/>
<evidence type="ECO:0000313" key="1">
    <source>
        <dbReference type="EMBL" id="MFC6880735.1"/>
    </source>
</evidence>